<dbReference type="GO" id="GO:0003677">
    <property type="term" value="F:DNA binding"/>
    <property type="evidence" value="ECO:0007669"/>
    <property type="project" value="UniProtKB-KW"/>
</dbReference>
<dbReference type="Pfam" id="PF03221">
    <property type="entry name" value="HTH_Tnp_Tc5"/>
    <property type="match status" value="1"/>
</dbReference>
<evidence type="ECO:0000256" key="1">
    <source>
        <dbReference type="ARBA" id="ARBA00023125"/>
    </source>
</evidence>
<dbReference type="InterPro" id="IPR009057">
    <property type="entry name" value="Homeodomain-like_sf"/>
</dbReference>
<dbReference type="AlphaFoldDB" id="G4Z649"/>
<accession>G4Z649</accession>
<evidence type="ECO:0000313" key="4">
    <source>
        <dbReference type="Proteomes" id="UP000002640"/>
    </source>
</evidence>
<keyword evidence="4" id="KW-1185">Reference proteome</keyword>
<dbReference type="GeneID" id="20656236"/>
<dbReference type="SUPFAM" id="SSF46689">
    <property type="entry name" value="Homeodomain-like"/>
    <property type="match status" value="1"/>
</dbReference>
<gene>
    <name evidence="3" type="ORF">PHYSODRAFT_488094</name>
</gene>
<dbReference type="RefSeq" id="XP_009523687.1">
    <property type="nucleotide sequence ID" value="XM_009525392.1"/>
</dbReference>
<evidence type="ECO:0000313" key="3">
    <source>
        <dbReference type="EMBL" id="EGZ20970.1"/>
    </source>
</evidence>
<dbReference type="InParanoid" id="G4Z649"/>
<protein>
    <recommendedName>
        <fullName evidence="2">HTH CENPB-type domain-containing protein</fullName>
    </recommendedName>
</protein>
<feature type="non-terminal residue" evidence="3">
    <location>
        <position position="1"/>
    </location>
</feature>
<dbReference type="InterPro" id="IPR006600">
    <property type="entry name" value="HTH_CenpB_DNA-bd_dom"/>
</dbReference>
<dbReference type="KEGG" id="psoj:PHYSODRAFT_488094"/>
<feature type="domain" description="HTH CENPB-type" evidence="2">
    <location>
        <begin position="70"/>
        <end position="109"/>
    </location>
</feature>
<keyword evidence="1" id="KW-0238">DNA-binding</keyword>
<reference evidence="3 4" key="1">
    <citation type="journal article" date="2006" name="Science">
        <title>Phytophthora genome sequences uncover evolutionary origins and mechanisms of pathogenesis.</title>
        <authorList>
            <person name="Tyler B.M."/>
            <person name="Tripathy S."/>
            <person name="Zhang X."/>
            <person name="Dehal P."/>
            <person name="Jiang R.H."/>
            <person name="Aerts A."/>
            <person name="Arredondo F.D."/>
            <person name="Baxter L."/>
            <person name="Bensasson D."/>
            <person name="Beynon J.L."/>
            <person name="Chapman J."/>
            <person name="Damasceno C.M."/>
            <person name="Dorrance A.E."/>
            <person name="Dou D."/>
            <person name="Dickerman A.W."/>
            <person name="Dubchak I.L."/>
            <person name="Garbelotto M."/>
            <person name="Gijzen M."/>
            <person name="Gordon S.G."/>
            <person name="Govers F."/>
            <person name="Grunwald N.J."/>
            <person name="Huang W."/>
            <person name="Ivors K.L."/>
            <person name="Jones R.W."/>
            <person name="Kamoun S."/>
            <person name="Krampis K."/>
            <person name="Lamour K.H."/>
            <person name="Lee M.K."/>
            <person name="McDonald W.H."/>
            <person name="Medina M."/>
            <person name="Meijer H.J."/>
            <person name="Nordberg E.K."/>
            <person name="Maclean D.J."/>
            <person name="Ospina-Giraldo M.D."/>
            <person name="Morris P.F."/>
            <person name="Phuntumart V."/>
            <person name="Putnam N.H."/>
            <person name="Rash S."/>
            <person name="Rose J.K."/>
            <person name="Sakihama Y."/>
            <person name="Salamov A.A."/>
            <person name="Savidor A."/>
            <person name="Scheuring C.F."/>
            <person name="Smith B.M."/>
            <person name="Sobral B.W."/>
            <person name="Terry A."/>
            <person name="Torto-Alalibo T.A."/>
            <person name="Win J."/>
            <person name="Xu Z."/>
            <person name="Zhang H."/>
            <person name="Grigoriev I.V."/>
            <person name="Rokhsar D.S."/>
            <person name="Boore J.L."/>
        </authorList>
    </citation>
    <scope>NUCLEOTIDE SEQUENCE [LARGE SCALE GENOMIC DNA]</scope>
    <source>
        <strain evidence="3 4">P6497</strain>
    </source>
</reference>
<dbReference type="OMA" id="QHNDERT"/>
<sequence>FKFNVTREYKHNVKGCDFHALAKKHKVTSSMVRDWVKNQDKLQQASKDRQVGTRVACRMPGAGRKAQHHDLEERLHSWIVDRNNKGLRVKDKYIRLQALSIYRSQHNDERTTRT</sequence>
<dbReference type="EMBL" id="JH159153">
    <property type="protein sequence ID" value="EGZ20970.1"/>
    <property type="molecule type" value="Genomic_DNA"/>
</dbReference>
<name>G4Z649_PHYSP</name>
<dbReference type="SMR" id="G4Z649"/>
<organism evidence="3 4">
    <name type="scientific">Phytophthora sojae (strain P6497)</name>
    <name type="common">Soybean stem and root rot agent</name>
    <name type="synonym">Phytophthora megasperma f. sp. glycines</name>
    <dbReference type="NCBI Taxonomy" id="1094619"/>
    <lineage>
        <taxon>Eukaryota</taxon>
        <taxon>Sar</taxon>
        <taxon>Stramenopiles</taxon>
        <taxon>Oomycota</taxon>
        <taxon>Peronosporomycetes</taxon>
        <taxon>Peronosporales</taxon>
        <taxon>Peronosporaceae</taxon>
        <taxon>Phytophthora</taxon>
    </lineage>
</organism>
<dbReference type="Proteomes" id="UP000002640">
    <property type="component" value="Unassembled WGS sequence"/>
</dbReference>
<evidence type="ECO:0000259" key="2">
    <source>
        <dbReference type="Pfam" id="PF03221"/>
    </source>
</evidence>
<dbReference type="Gene3D" id="1.10.10.60">
    <property type="entry name" value="Homeodomain-like"/>
    <property type="match status" value="1"/>
</dbReference>
<proteinExistence type="predicted"/>